<evidence type="ECO:0000313" key="2">
    <source>
        <dbReference type="EMBL" id="QIW11663.1"/>
    </source>
</evidence>
<reference evidence="1 3" key="1">
    <citation type="submission" date="2017-06" db="EMBL/GenBank/DDBJ databases">
        <title>Complete genome of Francisella adeliensis.</title>
        <authorList>
            <person name="Vallesi A."/>
            <person name="Sjodin A."/>
        </authorList>
    </citation>
    <scope>NUCLEOTIDE SEQUENCE [LARGE SCALE GENOMIC DNA]</scope>
    <source>
        <strain evidence="1 3">FDC440</strain>
    </source>
</reference>
<gene>
    <name evidence="1" type="ORF">CDH04_02955</name>
    <name evidence="2" type="ORF">FZC43_02955</name>
</gene>
<evidence type="ECO:0000313" key="3">
    <source>
        <dbReference type="Proteomes" id="UP000251120"/>
    </source>
</evidence>
<proteinExistence type="predicted"/>
<organism evidence="1 3">
    <name type="scientific">Francisella adeliensis</name>
    <dbReference type="NCBI Taxonomy" id="2007306"/>
    <lineage>
        <taxon>Bacteria</taxon>
        <taxon>Pseudomonadati</taxon>
        <taxon>Pseudomonadota</taxon>
        <taxon>Gammaproteobacteria</taxon>
        <taxon>Thiotrichales</taxon>
        <taxon>Francisellaceae</taxon>
        <taxon>Francisella</taxon>
    </lineage>
</organism>
<evidence type="ECO:0000313" key="4">
    <source>
        <dbReference type="Proteomes" id="UP000681131"/>
    </source>
</evidence>
<accession>A0A2Z4XYD3</accession>
<dbReference type="Proteomes" id="UP000681131">
    <property type="component" value="Chromosome"/>
</dbReference>
<dbReference type="AlphaFoldDB" id="A0A2Z4XYD3"/>
<dbReference type="OrthoDB" id="5604172at2"/>
<name>A0A2Z4XYD3_9GAMM</name>
<evidence type="ECO:0000313" key="1">
    <source>
        <dbReference type="EMBL" id="AXA33435.1"/>
    </source>
</evidence>
<dbReference type="KEGG" id="fad:CDH04_02955"/>
<sequence length="321" mass="37634">MKKTLLSIIAFMILLQSGYSFVWSYTGQFQDMAKNYADKKYGEDFKVEESYDNGLTVVLGDYKSTSWFTSKKLYECRVFLSRVVGTQGINANPTVPNIADEFNVNSDTCGENILMPKVKKYIETNFISDYYDLSKIDFSIKIKYNNPKYPYGNERLFYDTDTYEIFNQDNNWKLSAKDWLAKYKNKIQIDRVSINIYEQPENAENIAKAMKFGYELDNYLRSLTTSHKINGIYIYMTDLTSQEMQKKGGLVGKINFSKEHLNDSRFNFYFSLNDSFNINISPQKYYKYISITNSNRSNMSFIKETKYYQPVKKILESKLSK</sequence>
<dbReference type="EMBL" id="CP043424">
    <property type="protein sequence ID" value="QIW11663.1"/>
    <property type="molecule type" value="Genomic_DNA"/>
</dbReference>
<reference evidence="2 4" key="2">
    <citation type="submission" date="2019-08" db="EMBL/GenBank/DDBJ databases">
        <title>Complete genome sequences of Francisella adeliensis (FSC1325 and FSC1326).</title>
        <authorList>
            <person name="Ohrman C."/>
            <person name="Uneklint I."/>
            <person name="Vallesi A."/>
            <person name="Karlsson L."/>
            <person name="Sjodin A."/>
        </authorList>
    </citation>
    <scope>NUCLEOTIDE SEQUENCE [LARGE SCALE GENOMIC DNA]</scope>
    <source>
        <strain evidence="2 4">FSC1325</strain>
    </source>
</reference>
<dbReference type="Proteomes" id="UP000251120">
    <property type="component" value="Chromosome"/>
</dbReference>
<dbReference type="RefSeq" id="WP_112869608.1">
    <property type="nucleotide sequence ID" value="NZ_CP021781.1"/>
</dbReference>
<dbReference type="EMBL" id="CP021781">
    <property type="protein sequence ID" value="AXA33435.1"/>
    <property type="molecule type" value="Genomic_DNA"/>
</dbReference>
<keyword evidence="4" id="KW-1185">Reference proteome</keyword>
<protein>
    <submittedName>
        <fullName evidence="1">Uncharacterized protein</fullName>
    </submittedName>
</protein>